<dbReference type="EnsemblPlants" id="OB01G39470.1">
    <property type="protein sequence ID" value="OB01G39470.1"/>
    <property type="gene ID" value="OB01G39470"/>
</dbReference>
<accession>J3L3Z1</accession>
<name>J3L3Z1_ORYBR</name>
<dbReference type="Gramene" id="OB01G39470.1">
    <property type="protein sequence ID" value="OB01G39470.1"/>
    <property type="gene ID" value="OB01G39470"/>
</dbReference>
<reference evidence="1" key="2">
    <citation type="submission" date="2013-04" db="UniProtKB">
        <authorList>
            <consortium name="EnsemblPlants"/>
        </authorList>
    </citation>
    <scope>IDENTIFICATION</scope>
</reference>
<proteinExistence type="predicted"/>
<dbReference type="Proteomes" id="UP000006038">
    <property type="component" value="Chromosome 1"/>
</dbReference>
<reference evidence="1" key="1">
    <citation type="journal article" date="2013" name="Nat. Commun.">
        <title>Whole-genome sequencing of Oryza brachyantha reveals mechanisms underlying Oryza genome evolution.</title>
        <authorList>
            <person name="Chen J."/>
            <person name="Huang Q."/>
            <person name="Gao D."/>
            <person name="Wang J."/>
            <person name="Lang Y."/>
            <person name="Liu T."/>
            <person name="Li B."/>
            <person name="Bai Z."/>
            <person name="Luis Goicoechea J."/>
            <person name="Liang C."/>
            <person name="Chen C."/>
            <person name="Zhang W."/>
            <person name="Sun S."/>
            <person name="Liao Y."/>
            <person name="Zhang X."/>
            <person name="Yang L."/>
            <person name="Song C."/>
            <person name="Wang M."/>
            <person name="Shi J."/>
            <person name="Liu G."/>
            <person name="Liu J."/>
            <person name="Zhou H."/>
            <person name="Zhou W."/>
            <person name="Yu Q."/>
            <person name="An N."/>
            <person name="Chen Y."/>
            <person name="Cai Q."/>
            <person name="Wang B."/>
            <person name="Liu B."/>
            <person name="Min J."/>
            <person name="Huang Y."/>
            <person name="Wu H."/>
            <person name="Li Z."/>
            <person name="Zhang Y."/>
            <person name="Yin Y."/>
            <person name="Song W."/>
            <person name="Jiang J."/>
            <person name="Jackson S.A."/>
            <person name="Wing R.A."/>
            <person name="Wang J."/>
            <person name="Chen M."/>
        </authorList>
    </citation>
    <scope>NUCLEOTIDE SEQUENCE [LARGE SCALE GENOMIC DNA]</scope>
    <source>
        <strain evidence="1">cv. IRGC 101232</strain>
    </source>
</reference>
<evidence type="ECO:0000313" key="2">
    <source>
        <dbReference type="Proteomes" id="UP000006038"/>
    </source>
</evidence>
<keyword evidence="2" id="KW-1185">Reference proteome</keyword>
<protein>
    <submittedName>
        <fullName evidence="1">Uncharacterized protein</fullName>
    </submittedName>
</protein>
<sequence>MLIGGQEQSSDQSLNESLLLLLRKFVGLNTWSNALRESWFFNNWKELSVPVSLSTFLLLGLEVSISGPILIPHRSPRFYLHAMFEL</sequence>
<dbReference type="HOGENOM" id="CLU_2501513_0_0_1"/>
<dbReference type="AlphaFoldDB" id="J3L3Z1"/>
<evidence type="ECO:0000313" key="1">
    <source>
        <dbReference type="EnsemblPlants" id="OB01G39470.1"/>
    </source>
</evidence>
<organism evidence="1">
    <name type="scientific">Oryza brachyantha</name>
    <name type="common">malo sina</name>
    <dbReference type="NCBI Taxonomy" id="4533"/>
    <lineage>
        <taxon>Eukaryota</taxon>
        <taxon>Viridiplantae</taxon>
        <taxon>Streptophyta</taxon>
        <taxon>Embryophyta</taxon>
        <taxon>Tracheophyta</taxon>
        <taxon>Spermatophyta</taxon>
        <taxon>Magnoliopsida</taxon>
        <taxon>Liliopsida</taxon>
        <taxon>Poales</taxon>
        <taxon>Poaceae</taxon>
        <taxon>BOP clade</taxon>
        <taxon>Oryzoideae</taxon>
        <taxon>Oryzeae</taxon>
        <taxon>Oryzinae</taxon>
        <taxon>Oryza</taxon>
    </lineage>
</organism>